<reference evidence="2 3" key="1">
    <citation type="submission" date="2020-08" db="EMBL/GenBank/DDBJ databases">
        <title>Genomic Encyclopedia of Type Strains, Phase IV (KMG-IV): sequencing the most valuable type-strain genomes for metagenomic binning, comparative biology and taxonomic classification.</title>
        <authorList>
            <person name="Goeker M."/>
        </authorList>
    </citation>
    <scope>NUCLEOTIDE SEQUENCE [LARGE SCALE GENOMIC DNA]</scope>
    <source>
        <strain evidence="2 3">DSM 23562</strain>
    </source>
</reference>
<evidence type="ECO:0000259" key="1">
    <source>
        <dbReference type="Pfam" id="PF06439"/>
    </source>
</evidence>
<dbReference type="Gene3D" id="2.60.120.560">
    <property type="entry name" value="Exo-inulinase, domain 1"/>
    <property type="match status" value="1"/>
</dbReference>
<keyword evidence="3" id="KW-1185">Reference proteome</keyword>
<protein>
    <recommendedName>
        <fullName evidence="1">3-keto-alpha-glucoside-1,2-lyase/3-keto-2-hydroxy-glucal hydratase domain-containing protein</fullName>
    </recommendedName>
</protein>
<dbReference type="GO" id="GO:0016787">
    <property type="term" value="F:hydrolase activity"/>
    <property type="evidence" value="ECO:0007669"/>
    <property type="project" value="InterPro"/>
</dbReference>
<dbReference type="Proteomes" id="UP000520814">
    <property type="component" value="Unassembled WGS sequence"/>
</dbReference>
<name>A0A7W9SV54_ARMRO</name>
<evidence type="ECO:0000313" key="3">
    <source>
        <dbReference type="Proteomes" id="UP000520814"/>
    </source>
</evidence>
<proteinExistence type="predicted"/>
<gene>
    <name evidence="2" type="ORF">HNQ39_005241</name>
</gene>
<evidence type="ECO:0000313" key="2">
    <source>
        <dbReference type="EMBL" id="MBB6053407.1"/>
    </source>
</evidence>
<sequence>MRQTEPRIVDPGPLGGPPSDAIVLFDGKNMSAFRGERSPEPRWKLENGVLETTNFGGIFSKQEFGDCQLHVEWASPSTVKGDGQGRGNSGVYLMGRYEIQVLDSYNNKTYFNGQAGAFYGHNAPLVNACRKPGEWQAYDIIFHAPKQLPDGKVQPGSFTVLHNGVLIQDNIPVTGEPTTSAPLKGIAAKGPLYLQDHGNPVRFRNIWVRPL</sequence>
<dbReference type="RefSeq" id="WP_184203500.1">
    <property type="nucleotide sequence ID" value="NZ_JACHGW010000006.1"/>
</dbReference>
<dbReference type="Pfam" id="PF06439">
    <property type="entry name" value="3keto-disac_hyd"/>
    <property type="match status" value="1"/>
</dbReference>
<comment type="caution">
    <text evidence="2">The sequence shown here is derived from an EMBL/GenBank/DDBJ whole genome shotgun (WGS) entry which is preliminary data.</text>
</comment>
<organism evidence="2 3">
    <name type="scientific">Armatimonas rosea</name>
    <dbReference type="NCBI Taxonomy" id="685828"/>
    <lineage>
        <taxon>Bacteria</taxon>
        <taxon>Bacillati</taxon>
        <taxon>Armatimonadota</taxon>
        <taxon>Armatimonadia</taxon>
        <taxon>Armatimonadales</taxon>
        <taxon>Armatimonadaceae</taxon>
        <taxon>Armatimonas</taxon>
    </lineage>
</organism>
<dbReference type="InterPro" id="IPR010496">
    <property type="entry name" value="AL/BT2_dom"/>
</dbReference>
<feature type="domain" description="3-keto-alpha-glucoside-1,2-lyase/3-keto-2-hydroxy-glucal hydratase" evidence="1">
    <location>
        <begin position="21"/>
        <end position="209"/>
    </location>
</feature>
<accession>A0A7W9SV54</accession>
<dbReference type="EMBL" id="JACHGW010000006">
    <property type="protein sequence ID" value="MBB6053407.1"/>
    <property type="molecule type" value="Genomic_DNA"/>
</dbReference>
<dbReference type="AlphaFoldDB" id="A0A7W9SV54"/>